<sequence>MTLTLPHTGLLIDGVWQAAESGRTLAVENPATNEIIADIADGGAIEARRAVEAAGRAQASWASTAPRRRAEILRRAYELVVERTEWFAELMTTEMGKPLDQSRGEVAYGAEFLRWFSEEAVRIGGESALTGDGSTRIVVSKVPVGPVVIITPWNFPLAMGTRKIGPALAAGCTIVFKPAEKTPLTSLALADVLIEAGLPAGVLNLVTTSSPTEVVTPWMSSGIARKVSFTGSTAVGKTVLAQTVPHVMRASLELGGNAAFIVCADADLDQAVQGAMDAKMRNMGEACTAANRLLVDRRVADDFSAALAERMAALRVGNGMDAGVEVGPLIDEAGRSKVDRLVQGAIAQGARTVVGSGSIGGPGYFYSPTVLADVPASCEIATEEIFGPVAPVIPFDSEEEAIRLANATTAGLVGYVFSRDIDRVLNLGEALEVGMVGINAGLVSNPRAPFGGVKQSGLGREGSTVGIDEYLEYKYLAIPRRESPNV</sequence>
<evidence type="ECO:0000313" key="6">
    <source>
        <dbReference type="EMBL" id="SER97613.1"/>
    </source>
</evidence>
<gene>
    <name evidence="6" type="ORF">SAMN05443377_12425</name>
</gene>
<dbReference type="InterPro" id="IPR016161">
    <property type="entry name" value="Ald_DH/histidinol_DH"/>
</dbReference>
<name>A0A1H9TLX1_9ACTN</name>
<dbReference type="EMBL" id="FOGZ01000024">
    <property type="protein sequence ID" value="SER97613.1"/>
    <property type="molecule type" value="Genomic_DNA"/>
</dbReference>
<dbReference type="STRING" id="64702.SAMN05443377_12425"/>
<accession>A0A1H9TLX1</accession>
<dbReference type="GO" id="GO:0004777">
    <property type="term" value="F:succinate-semialdehyde dehydrogenase (NAD+) activity"/>
    <property type="evidence" value="ECO:0007669"/>
    <property type="project" value="TreeGrafter"/>
</dbReference>
<evidence type="ECO:0000256" key="4">
    <source>
        <dbReference type="RuleBase" id="RU003345"/>
    </source>
</evidence>
<comment type="similarity">
    <text evidence="1 4">Belongs to the aldehyde dehydrogenase family.</text>
</comment>
<evidence type="ECO:0000256" key="3">
    <source>
        <dbReference type="PROSITE-ProRule" id="PRU10007"/>
    </source>
</evidence>
<evidence type="ECO:0000259" key="5">
    <source>
        <dbReference type="Pfam" id="PF00171"/>
    </source>
</evidence>
<proteinExistence type="inferred from homology"/>
<dbReference type="GO" id="GO:0009450">
    <property type="term" value="P:gamma-aminobutyric acid catabolic process"/>
    <property type="evidence" value="ECO:0007669"/>
    <property type="project" value="TreeGrafter"/>
</dbReference>
<dbReference type="InterPro" id="IPR016162">
    <property type="entry name" value="Ald_DH_N"/>
</dbReference>
<dbReference type="InterPro" id="IPR050740">
    <property type="entry name" value="Aldehyde_DH_Superfamily"/>
</dbReference>
<feature type="domain" description="Aldehyde dehydrogenase" evidence="5">
    <location>
        <begin position="16"/>
        <end position="475"/>
    </location>
</feature>
<dbReference type="SUPFAM" id="SSF53720">
    <property type="entry name" value="ALDH-like"/>
    <property type="match status" value="1"/>
</dbReference>
<feature type="active site" evidence="3">
    <location>
        <position position="253"/>
    </location>
</feature>
<dbReference type="PANTHER" id="PTHR43353:SF5">
    <property type="entry name" value="SUCCINATE-SEMIALDEHYDE DEHYDROGENASE, MITOCHONDRIAL"/>
    <property type="match status" value="1"/>
</dbReference>
<dbReference type="InterPro" id="IPR016163">
    <property type="entry name" value="Ald_DH_C"/>
</dbReference>
<keyword evidence="7" id="KW-1185">Reference proteome</keyword>
<dbReference type="Proteomes" id="UP000198815">
    <property type="component" value="Unassembled WGS sequence"/>
</dbReference>
<dbReference type="PANTHER" id="PTHR43353">
    <property type="entry name" value="SUCCINATE-SEMIALDEHYDE DEHYDROGENASE, MITOCHONDRIAL"/>
    <property type="match status" value="1"/>
</dbReference>
<dbReference type="RefSeq" id="WP_091970856.1">
    <property type="nucleotide sequence ID" value="NZ_FOGZ01000024.1"/>
</dbReference>
<dbReference type="AlphaFoldDB" id="A0A1H9TLX1"/>
<protein>
    <submittedName>
        <fullName evidence="6">Succinate-semialdehyde dehydrogenase / glutarate-semialdehyde dehydrogenase</fullName>
    </submittedName>
</protein>
<dbReference type="Gene3D" id="3.40.605.10">
    <property type="entry name" value="Aldehyde Dehydrogenase, Chain A, domain 1"/>
    <property type="match status" value="1"/>
</dbReference>
<dbReference type="PROSITE" id="PS00687">
    <property type="entry name" value="ALDEHYDE_DEHYDR_GLU"/>
    <property type="match status" value="1"/>
</dbReference>
<dbReference type="FunFam" id="3.40.605.10:FF:000007">
    <property type="entry name" value="NAD/NADP-dependent betaine aldehyde dehydrogenase"/>
    <property type="match status" value="1"/>
</dbReference>
<evidence type="ECO:0000313" key="7">
    <source>
        <dbReference type="Proteomes" id="UP000198815"/>
    </source>
</evidence>
<dbReference type="FunFam" id="3.40.309.10:FF:000004">
    <property type="entry name" value="Succinate-semialdehyde dehydrogenase I"/>
    <property type="match status" value="1"/>
</dbReference>
<dbReference type="Pfam" id="PF00171">
    <property type="entry name" value="Aldedh"/>
    <property type="match status" value="1"/>
</dbReference>
<dbReference type="Gene3D" id="3.40.309.10">
    <property type="entry name" value="Aldehyde Dehydrogenase, Chain A, domain 2"/>
    <property type="match status" value="1"/>
</dbReference>
<evidence type="ECO:0000256" key="2">
    <source>
        <dbReference type="ARBA" id="ARBA00023002"/>
    </source>
</evidence>
<reference evidence="6 7" key="1">
    <citation type="submission" date="2016-10" db="EMBL/GenBank/DDBJ databases">
        <authorList>
            <person name="de Groot N.N."/>
        </authorList>
    </citation>
    <scope>NUCLEOTIDE SEQUENCE [LARGE SCALE GENOMIC DNA]</scope>
    <source>
        <strain evidence="6 7">DSM 16859</strain>
    </source>
</reference>
<organism evidence="6 7">
    <name type="scientific">Propionibacterium cyclohexanicum</name>
    <dbReference type="NCBI Taxonomy" id="64702"/>
    <lineage>
        <taxon>Bacteria</taxon>
        <taxon>Bacillati</taxon>
        <taxon>Actinomycetota</taxon>
        <taxon>Actinomycetes</taxon>
        <taxon>Propionibacteriales</taxon>
        <taxon>Propionibacteriaceae</taxon>
        <taxon>Propionibacterium</taxon>
    </lineage>
</organism>
<dbReference type="InterPro" id="IPR029510">
    <property type="entry name" value="Ald_DH_CS_GLU"/>
</dbReference>
<keyword evidence="2 4" id="KW-0560">Oxidoreductase</keyword>
<dbReference type="CDD" id="cd07103">
    <property type="entry name" value="ALDH_F5_SSADH_GabD"/>
    <property type="match status" value="1"/>
</dbReference>
<evidence type="ECO:0000256" key="1">
    <source>
        <dbReference type="ARBA" id="ARBA00009986"/>
    </source>
</evidence>
<dbReference type="InterPro" id="IPR015590">
    <property type="entry name" value="Aldehyde_DH_dom"/>
</dbReference>
<dbReference type="OrthoDB" id="6882680at2"/>